<proteinExistence type="inferred from homology"/>
<organism evidence="3 4">
    <name type="scientific">Candidatus Accumulibacter phosphatis</name>
    <dbReference type="NCBI Taxonomy" id="327160"/>
    <lineage>
        <taxon>Bacteria</taxon>
        <taxon>Pseudomonadati</taxon>
        <taxon>Pseudomonadota</taxon>
        <taxon>Betaproteobacteria</taxon>
        <taxon>Candidatus Accumulibacter</taxon>
    </lineage>
</organism>
<dbReference type="Proteomes" id="UP000749010">
    <property type="component" value="Unassembled WGS sequence"/>
</dbReference>
<dbReference type="RefSeq" id="WP_169065899.1">
    <property type="nucleotide sequence ID" value="NZ_SPMY01000018.1"/>
</dbReference>
<evidence type="ECO:0000313" key="3">
    <source>
        <dbReference type="EMBL" id="NMQ27445.1"/>
    </source>
</evidence>
<accession>A0ABX1TXJ6</accession>
<evidence type="ECO:0000313" key="4">
    <source>
        <dbReference type="Proteomes" id="UP000749010"/>
    </source>
</evidence>
<protein>
    <submittedName>
        <fullName evidence="3">Type II toxin-antitoxin system RelE/ParE family toxin</fullName>
    </submittedName>
</protein>
<dbReference type="Pfam" id="PF05016">
    <property type="entry name" value="ParE_toxin"/>
    <property type="match status" value="1"/>
</dbReference>
<dbReference type="InterPro" id="IPR007712">
    <property type="entry name" value="RelE/ParE_toxin"/>
</dbReference>
<evidence type="ECO:0000256" key="1">
    <source>
        <dbReference type="ARBA" id="ARBA00006226"/>
    </source>
</evidence>
<comment type="similarity">
    <text evidence="1">Belongs to the RelE toxin family.</text>
</comment>
<dbReference type="PANTHER" id="PTHR33755">
    <property type="entry name" value="TOXIN PARE1-RELATED"/>
    <property type="match status" value="1"/>
</dbReference>
<dbReference type="EMBL" id="SPMY01000018">
    <property type="protein sequence ID" value="NMQ27445.1"/>
    <property type="molecule type" value="Genomic_DNA"/>
</dbReference>
<keyword evidence="4" id="KW-1185">Reference proteome</keyword>
<dbReference type="Gene3D" id="3.30.2310.20">
    <property type="entry name" value="RelE-like"/>
    <property type="match status" value="1"/>
</dbReference>
<comment type="caution">
    <text evidence="3">The sequence shown here is derived from an EMBL/GenBank/DDBJ whole genome shotgun (WGS) entry which is preliminary data.</text>
</comment>
<keyword evidence="2" id="KW-1277">Toxin-antitoxin system</keyword>
<reference evidence="3 4" key="1">
    <citation type="submission" date="2019-03" db="EMBL/GenBank/DDBJ databases">
        <title>Metabolic reconstructions from genomes of highly enriched 'Candidatus Accumulibacter' and 'Candidatus Competibacter' bioreactor populations.</title>
        <authorList>
            <person name="Annavajhala M.K."/>
            <person name="Welles L."/>
            <person name="Abbas B."/>
            <person name="Sorokin D."/>
            <person name="Park H."/>
            <person name="Van Loosdrecht M."/>
            <person name="Chandran K."/>
        </authorList>
    </citation>
    <scope>NUCLEOTIDE SEQUENCE [LARGE SCALE GENOMIC DNA]</scope>
    <source>
        <strain evidence="3 4">SBR_S</strain>
    </source>
</reference>
<dbReference type="InterPro" id="IPR051803">
    <property type="entry name" value="TA_system_RelE-like_toxin"/>
</dbReference>
<gene>
    <name evidence="3" type="ORF">E4Q23_06545</name>
</gene>
<evidence type="ECO:0000256" key="2">
    <source>
        <dbReference type="ARBA" id="ARBA00022649"/>
    </source>
</evidence>
<dbReference type="PANTHER" id="PTHR33755:SF8">
    <property type="entry name" value="TOXIN PARE2"/>
    <property type="match status" value="1"/>
</dbReference>
<name>A0ABX1TXJ6_9PROT</name>
<dbReference type="InterPro" id="IPR035093">
    <property type="entry name" value="RelE/ParE_toxin_dom_sf"/>
</dbReference>
<sequence length="110" mass="12494">MKVKPVVPRERANQDVDDAIAYYLEEASSAVALGFIDALERSYTHIARYPGTGSPRYGHELDLPGLRAWALSSYPYLVFYAEQPNHIDVWRILHGQSDIPAWMQDPDVFS</sequence>